<dbReference type="InterPro" id="IPR008490">
    <property type="entry name" value="Transposase_InsH_N"/>
</dbReference>
<dbReference type="Pfam" id="PF05598">
    <property type="entry name" value="DUF772"/>
    <property type="match status" value="1"/>
</dbReference>
<evidence type="ECO:0000313" key="3">
    <source>
        <dbReference type="Proteomes" id="UP000011728"/>
    </source>
</evidence>
<reference evidence="2 3" key="1">
    <citation type="submission" date="2013-02" db="EMBL/GenBank/DDBJ databases">
        <title>Genome sequence of Clostridium saccharoperbutylacetonicum N1-4(HMT).</title>
        <authorList>
            <person name="Poehlein A."/>
            <person name="Daniel R."/>
        </authorList>
    </citation>
    <scope>NUCLEOTIDE SEQUENCE [LARGE SCALE GENOMIC DNA]</scope>
    <source>
        <strain evidence="3">N1-4(HMT)</strain>
        <plasmid evidence="3">Plasmid Csp_135p</plasmid>
    </source>
</reference>
<evidence type="ECO:0000259" key="1">
    <source>
        <dbReference type="Pfam" id="PF05598"/>
    </source>
</evidence>
<name>M1MYS2_9CLOT</name>
<protein>
    <submittedName>
        <fullName evidence="2">Transposase</fullName>
    </submittedName>
</protein>
<dbReference type="Proteomes" id="UP000011728">
    <property type="component" value="Plasmid Csp_135p"/>
</dbReference>
<geneLocation type="plasmid" evidence="2 3">
    <name>Csp_135p</name>
</geneLocation>
<accession>M1MYS2</accession>
<dbReference type="HOGENOM" id="CLU_2804926_0_0_9"/>
<dbReference type="PATRIC" id="fig|931276.5.peg.5976"/>
<dbReference type="RefSeq" id="WP_015395958.1">
    <property type="nucleotide sequence ID" value="NZ_AOIF01000165.1"/>
</dbReference>
<keyword evidence="3" id="KW-1185">Reference proteome</keyword>
<evidence type="ECO:0000313" key="2">
    <source>
        <dbReference type="EMBL" id="AGF59651.1"/>
    </source>
</evidence>
<dbReference type="KEGG" id="csr:Cspa_135p00910"/>
<feature type="domain" description="Transposase InsH N-terminal" evidence="1">
    <location>
        <begin position="2"/>
        <end position="40"/>
    </location>
</feature>
<proteinExistence type="predicted"/>
<keyword evidence="2" id="KW-0614">Plasmid</keyword>
<dbReference type="EMBL" id="CP004122">
    <property type="protein sequence ID" value="AGF59651.1"/>
    <property type="molecule type" value="Genomic_DNA"/>
</dbReference>
<organism evidence="2 3">
    <name type="scientific">Clostridium saccharoperbutylacetonicum N1-4(HMT)</name>
    <dbReference type="NCBI Taxonomy" id="931276"/>
    <lineage>
        <taxon>Bacteria</taxon>
        <taxon>Bacillati</taxon>
        <taxon>Bacillota</taxon>
        <taxon>Clostridia</taxon>
        <taxon>Eubacteriales</taxon>
        <taxon>Clostridiaceae</taxon>
        <taxon>Clostridium</taxon>
    </lineage>
</organism>
<gene>
    <name evidence="2" type="ORF">Cspa_135p00910</name>
</gene>
<sequence>MNKLYSYWDIEKACLRDIKFMFLLEEATAPDYATFARFRSLHFATCAEQIFRLNNWNTLGYRICLHN</sequence>
<dbReference type="AlphaFoldDB" id="M1MYS2"/>